<dbReference type="eggNOG" id="COG0663">
    <property type="taxonomic scope" value="Bacteria"/>
</dbReference>
<keyword evidence="1" id="KW-0808">Transferase</keyword>
<dbReference type="Gene3D" id="2.160.10.10">
    <property type="entry name" value="Hexapeptide repeat proteins"/>
    <property type="match status" value="1"/>
</dbReference>
<organism evidence="1 2">
    <name type="scientific">Thermoanaerobacter kivui</name>
    <name type="common">Acetogenium kivui</name>
    <dbReference type="NCBI Taxonomy" id="2325"/>
    <lineage>
        <taxon>Bacteria</taxon>
        <taxon>Bacillati</taxon>
        <taxon>Bacillota</taxon>
        <taxon>Clostridia</taxon>
        <taxon>Thermoanaerobacterales</taxon>
        <taxon>Thermoanaerobacteraceae</taxon>
        <taxon>Thermoanaerobacter</taxon>
    </lineage>
</organism>
<dbReference type="CDD" id="cd04645">
    <property type="entry name" value="LbH_gamma_CA_like"/>
    <property type="match status" value="1"/>
</dbReference>
<evidence type="ECO:0000313" key="2">
    <source>
        <dbReference type="Proteomes" id="UP000029669"/>
    </source>
</evidence>
<dbReference type="OrthoDB" id="9803036at2"/>
<gene>
    <name evidence="1" type="ORF">TKV_c11400</name>
</gene>
<dbReference type="InterPro" id="IPR047324">
    <property type="entry name" value="LbH_gamma_CA-like"/>
</dbReference>
<evidence type="ECO:0000313" key="1">
    <source>
        <dbReference type="EMBL" id="AIS52312.1"/>
    </source>
</evidence>
<name>A0A097AR75_THEKI</name>
<accession>A0A097AR75</accession>
<dbReference type="Pfam" id="PF00132">
    <property type="entry name" value="Hexapep"/>
    <property type="match status" value="1"/>
</dbReference>
<dbReference type="AlphaFoldDB" id="A0A097AR75"/>
<dbReference type="STRING" id="2325.TKV_c11400"/>
<keyword evidence="2" id="KW-1185">Reference proteome</keyword>
<dbReference type="InterPro" id="IPR001451">
    <property type="entry name" value="Hexapep"/>
</dbReference>
<dbReference type="PANTHER" id="PTHR13061">
    <property type="entry name" value="DYNACTIN SUBUNIT P25"/>
    <property type="match status" value="1"/>
</dbReference>
<dbReference type="InterPro" id="IPR011004">
    <property type="entry name" value="Trimer_LpxA-like_sf"/>
</dbReference>
<reference evidence="2" key="1">
    <citation type="journal article" date="2015" name="Genome Announc.">
        <title>Whole-Genome Sequences of 80 Environmental and Clinical Isolates of Burkholderia pseudomallei.</title>
        <authorList>
            <person name="Johnson S.L."/>
            <person name="Baker A.L."/>
            <person name="Chain P.S."/>
            <person name="Currie B.J."/>
            <person name="Daligault H.E."/>
            <person name="Davenport K.W."/>
            <person name="Davis C.B."/>
            <person name="Inglis T.J."/>
            <person name="Kaestli M."/>
            <person name="Koren S."/>
            <person name="Mayo M."/>
            <person name="Merritt A.J."/>
            <person name="Price E.P."/>
            <person name="Sarovich D.S."/>
            <person name="Warner J."/>
            <person name="Rosovitz M.J."/>
        </authorList>
    </citation>
    <scope>NUCLEOTIDE SEQUENCE [LARGE SCALE GENOMIC DNA]</scope>
    <source>
        <strain evidence="2">DSM 2030</strain>
    </source>
</reference>
<dbReference type="RefSeq" id="WP_049685086.1">
    <property type="nucleotide sequence ID" value="NZ_CP009170.1"/>
</dbReference>
<proteinExistence type="predicted"/>
<dbReference type="Proteomes" id="UP000029669">
    <property type="component" value="Chromosome"/>
</dbReference>
<protein>
    <submittedName>
        <fullName evidence="1">Carbonic anhydrases/acetyltransferase, isoleucine patch superfamily</fullName>
    </submittedName>
</protein>
<dbReference type="SUPFAM" id="SSF51161">
    <property type="entry name" value="Trimeric LpxA-like enzymes"/>
    <property type="match status" value="1"/>
</dbReference>
<dbReference type="GO" id="GO:0016740">
    <property type="term" value="F:transferase activity"/>
    <property type="evidence" value="ECO:0007669"/>
    <property type="project" value="UniProtKB-KW"/>
</dbReference>
<dbReference type="PANTHER" id="PTHR13061:SF29">
    <property type="entry name" value="GAMMA CARBONIC ANHYDRASE-LIKE 1, MITOCHONDRIAL-RELATED"/>
    <property type="match status" value="1"/>
</dbReference>
<dbReference type="InterPro" id="IPR050484">
    <property type="entry name" value="Transf_Hexapept/Carb_Anhydrase"/>
</dbReference>
<sequence>MIIKEYKGMKPKIDDEAYIAETAEVIGDVEIKKDANIWYGAVLRGDIDKIVVGEGTNIQDNCVVHVTEGHPCYIGNYCTIGHGAIVHACKIGNNVLIGMGAIILDDADIGDNCIIGAGSLVTGSKKIPEGSLAFGSPAKVIRKLTQKEIENIHRSYEHYVELAKLHFSNFGQLTVYNKSNIIENS</sequence>
<dbReference type="KEGG" id="tki:TKV_c11400"/>
<dbReference type="EMBL" id="CP009170">
    <property type="protein sequence ID" value="AIS52312.1"/>
    <property type="molecule type" value="Genomic_DNA"/>
</dbReference>
<dbReference type="HOGENOM" id="CLU_064827_4_1_9"/>